<feature type="active site" description="Nucleophile" evidence="4 5">
    <location>
        <position position="51"/>
    </location>
</feature>
<evidence type="ECO:0000256" key="7">
    <source>
        <dbReference type="RuleBase" id="RU003792"/>
    </source>
</evidence>
<organism evidence="9">
    <name type="scientific">Candidatus Thiocaldithrix dubininis</name>
    <dbReference type="NCBI Taxonomy" id="3080823"/>
    <lineage>
        <taxon>Bacteria</taxon>
        <taxon>Pseudomonadati</taxon>
        <taxon>Pseudomonadota</taxon>
        <taxon>Gammaproteobacteria</taxon>
        <taxon>Thiotrichales</taxon>
        <taxon>Thiotrichaceae</taxon>
        <taxon>Candidatus Thiocaldithrix</taxon>
    </lineage>
</organism>
<dbReference type="InterPro" id="IPR020094">
    <property type="entry name" value="TruA/RsuA/RluB/E/F_N"/>
</dbReference>
<feature type="domain" description="Pseudouridine synthase I TruA alpha/beta" evidence="8">
    <location>
        <begin position="142"/>
        <end position="244"/>
    </location>
</feature>
<dbReference type="HAMAP" id="MF_00171">
    <property type="entry name" value="TruA"/>
    <property type="match status" value="1"/>
</dbReference>
<sequence>MKFAACIEYDGSQFFGWQRLSHAPTVQAQVEQALSKVANETIAVICAGRTDTGVHGIGQIIHFETTAQRALQGWLLGSNVNLSDAVCMRWLQPVDESFHARFSAKSRRYRYVILNRLARPALLAKRVYWQHQTLDADAMHEAAQVLVGEQDFSSFRAAGCQARHAIREIFSVSVTREADCIYIDIVANAFLHHMVRNIVGSLLKVGNAERPISWIAEVLALQDRRKAGVTAPAQGLYFVHVDYPAEFNLPTHYQLPHFQL</sequence>
<dbReference type="KEGG" id="tdu:QJT80_03620"/>
<dbReference type="NCBIfam" id="TIGR00071">
    <property type="entry name" value="hisT_truA"/>
    <property type="match status" value="1"/>
</dbReference>
<proteinExistence type="inferred from homology"/>
<evidence type="ECO:0000256" key="1">
    <source>
        <dbReference type="ARBA" id="ARBA00009375"/>
    </source>
</evidence>
<accession>A0AA95H9F6</accession>
<gene>
    <name evidence="4 9" type="primary">truA</name>
    <name evidence="9" type="ORF">QJT80_03620</name>
</gene>
<dbReference type="Proteomes" id="UP001300672">
    <property type="component" value="Chromosome"/>
</dbReference>
<dbReference type="InterPro" id="IPR001406">
    <property type="entry name" value="PsdUridine_synth_TruA"/>
</dbReference>
<reference evidence="9" key="2">
    <citation type="submission" date="2023-04" db="EMBL/GenBank/DDBJ databases">
        <authorList>
            <person name="Beletskiy A.V."/>
            <person name="Mardanov A.V."/>
            <person name="Ravin N.V."/>
        </authorList>
    </citation>
    <scope>NUCLEOTIDE SEQUENCE</scope>
    <source>
        <strain evidence="9">GKL-01</strain>
    </source>
</reference>
<dbReference type="PIRSF" id="PIRSF001430">
    <property type="entry name" value="tRNA_psdUrid_synth"/>
    <property type="match status" value="1"/>
</dbReference>
<evidence type="ECO:0000256" key="3">
    <source>
        <dbReference type="ARBA" id="ARBA00023235"/>
    </source>
</evidence>
<reference evidence="9" key="1">
    <citation type="journal article" date="2023" name="Int. J. Mol. Sci.">
        <title>Metagenomics Revealed a New Genus 'Candidatus Thiocaldithrix dubininis' gen. nov., sp. nov. and a New Species 'Candidatus Thiothrix putei' sp. nov. in the Family Thiotrichaceae, Some Members of Which Have Traits of Both Na+- and H+-Motive Energetics.</title>
        <authorList>
            <person name="Ravin N.V."/>
            <person name="Muntyan M.S."/>
            <person name="Smolyakov D.D."/>
            <person name="Rudenko T.S."/>
            <person name="Beletsky A.V."/>
            <person name="Mardanov A.V."/>
            <person name="Grabovich M.Y."/>
        </authorList>
    </citation>
    <scope>NUCLEOTIDE SEQUENCE</scope>
    <source>
        <strain evidence="9">GKL-01</strain>
    </source>
</reference>
<dbReference type="AlphaFoldDB" id="A0AA95H9F6"/>
<keyword evidence="3 4" id="KW-0413">Isomerase</keyword>
<feature type="binding site" evidence="4 6">
    <location>
        <position position="109"/>
    </location>
    <ligand>
        <name>substrate</name>
    </ligand>
</feature>
<comment type="subunit">
    <text evidence="4">Homodimer.</text>
</comment>
<comment type="function">
    <text evidence="4">Formation of pseudouridine at positions 38, 39 and 40 in the anticodon stem and loop of transfer RNAs.</text>
</comment>
<evidence type="ECO:0000256" key="4">
    <source>
        <dbReference type="HAMAP-Rule" id="MF_00171"/>
    </source>
</evidence>
<evidence type="ECO:0000256" key="5">
    <source>
        <dbReference type="PIRSR" id="PIRSR001430-1"/>
    </source>
</evidence>
<feature type="domain" description="Pseudouridine synthase I TruA alpha/beta" evidence="8">
    <location>
        <begin position="5"/>
        <end position="102"/>
    </location>
</feature>
<dbReference type="CDD" id="cd02570">
    <property type="entry name" value="PseudoU_synth_EcTruA"/>
    <property type="match status" value="1"/>
</dbReference>
<comment type="similarity">
    <text evidence="1 4 7">Belongs to the tRNA pseudouridine synthase TruA family.</text>
</comment>
<dbReference type="EMBL" id="CP124755">
    <property type="protein sequence ID" value="WGZ91568.1"/>
    <property type="molecule type" value="Genomic_DNA"/>
</dbReference>
<dbReference type="Gene3D" id="3.30.70.660">
    <property type="entry name" value="Pseudouridine synthase I, catalytic domain, C-terminal subdomain"/>
    <property type="match status" value="1"/>
</dbReference>
<keyword evidence="2 4" id="KW-0819">tRNA processing</keyword>
<dbReference type="FunFam" id="3.30.70.580:FF:000001">
    <property type="entry name" value="tRNA pseudouridine synthase A"/>
    <property type="match status" value="1"/>
</dbReference>
<dbReference type="GO" id="GO:0003723">
    <property type="term" value="F:RNA binding"/>
    <property type="evidence" value="ECO:0007669"/>
    <property type="project" value="InterPro"/>
</dbReference>
<evidence type="ECO:0000313" key="9">
    <source>
        <dbReference type="EMBL" id="WGZ91568.1"/>
    </source>
</evidence>
<evidence type="ECO:0000256" key="6">
    <source>
        <dbReference type="PIRSR" id="PIRSR001430-2"/>
    </source>
</evidence>
<dbReference type="EC" id="5.4.99.12" evidence="4"/>
<evidence type="ECO:0000259" key="8">
    <source>
        <dbReference type="Pfam" id="PF01416"/>
    </source>
</evidence>
<dbReference type="GO" id="GO:0160147">
    <property type="term" value="F:tRNA pseudouridine(38-40) synthase activity"/>
    <property type="evidence" value="ECO:0007669"/>
    <property type="project" value="UniProtKB-EC"/>
</dbReference>
<dbReference type="InterPro" id="IPR020095">
    <property type="entry name" value="PsdUridine_synth_TruA_C"/>
</dbReference>
<comment type="caution">
    <text evidence="4">Lacks conserved residue(s) required for the propagation of feature annotation.</text>
</comment>
<dbReference type="InterPro" id="IPR020097">
    <property type="entry name" value="PsdUridine_synth_TruA_a/b_dom"/>
</dbReference>
<dbReference type="Gene3D" id="3.30.70.580">
    <property type="entry name" value="Pseudouridine synthase I, catalytic domain, N-terminal subdomain"/>
    <property type="match status" value="1"/>
</dbReference>
<dbReference type="PANTHER" id="PTHR11142:SF0">
    <property type="entry name" value="TRNA PSEUDOURIDINE SYNTHASE-LIKE 1"/>
    <property type="match status" value="1"/>
</dbReference>
<dbReference type="SUPFAM" id="SSF55120">
    <property type="entry name" value="Pseudouridine synthase"/>
    <property type="match status" value="1"/>
</dbReference>
<dbReference type="GO" id="GO:0031119">
    <property type="term" value="P:tRNA pseudouridine synthesis"/>
    <property type="evidence" value="ECO:0007669"/>
    <property type="project" value="UniProtKB-UniRule"/>
</dbReference>
<evidence type="ECO:0000256" key="2">
    <source>
        <dbReference type="ARBA" id="ARBA00022694"/>
    </source>
</evidence>
<dbReference type="InterPro" id="IPR020103">
    <property type="entry name" value="PsdUridine_synth_cat_dom_sf"/>
</dbReference>
<name>A0AA95H9F6_9GAMM</name>
<dbReference type="Pfam" id="PF01416">
    <property type="entry name" value="PseudoU_synth_1"/>
    <property type="match status" value="2"/>
</dbReference>
<protein>
    <recommendedName>
        <fullName evidence="4">tRNA pseudouridine synthase A</fullName>
        <ecNumber evidence="4">5.4.99.12</ecNumber>
    </recommendedName>
    <alternativeName>
        <fullName evidence="4">tRNA pseudouridine(38-40) synthase</fullName>
    </alternativeName>
    <alternativeName>
        <fullName evidence="4">tRNA pseudouridylate synthase I</fullName>
    </alternativeName>
    <alternativeName>
        <fullName evidence="4">tRNA-uridine isomerase I</fullName>
    </alternativeName>
</protein>
<dbReference type="PANTHER" id="PTHR11142">
    <property type="entry name" value="PSEUDOURIDYLATE SYNTHASE"/>
    <property type="match status" value="1"/>
</dbReference>
<comment type="catalytic activity">
    <reaction evidence="4 7">
        <text>uridine(38/39/40) in tRNA = pseudouridine(38/39/40) in tRNA</text>
        <dbReference type="Rhea" id="RHEA:22376"/>
        <dbReference type="Rhea" id="RHEA-COMP:10085"/>
        <dbReference type="Rhea" id="RHEA-COMP:10087"/>
        <dbReference type="ChEBI" id="CHEBI:65314"/>
        <dbReference type="ChEBI" id="CHEBI:65315"/>
        <dbReference type="EC" id="5.4.99.12"/>
    </reaction>
</comment>